<evidence type="ECO:0000256" key="1">
    <source>
        <dbReference type="PROSITE-ProRule" id="PRU00409"/>
    </source>
</evidence>
<dbReference type="Pfam" id="PF02655">
    <property type="entry name" value="ATP-grasp_3"/>
    <property type="match status" value="1"/>
</dbReference>
<name>A0A2M7UH32_9BACT</name>
<gene>
    <name evidence="3" type="ORF">COY09_02695</name>
</gene>
<proteinExistence type="predicted"/>
<reference evidence="4" key="1">
    <citation type="submission" date="2017-09" db="EMBL/GenBank/DDBJ databases">
        <title>Depth-based differentiation of microbial function through sediment-hosted aquifers and enrichment of novel symbionts in the deep terrestrial subsurface.</title>
        <authorList>
            <person name="Probst A.J."/>
            <person name="Ladd B."/>
            <person name="Jarett J.K."/>
            <person name="Geller-Mcgrath D.E."/>
            <person name="Sieber C.M.K."/>
            <person name="Emerson J.B."/>
            <person name="Anantharaman K."/>
            <person name="Thomas B.C."/>
            <person name="Malmstrom R."/>
            <person name="Stieglmeier M."/>
            <person name="Klingl A."/>
            <person name="Woyke T."/>
            <person name="Ryan C.M."/>
            <person name="Banfield J.F."/>
        </authorList>
    </citation>
    <scope>NUCLEOTIDE SEQUENCE [LARGE SCALE GENOMIC DNA]</scope>
</reference>
<dbReference type="SUPFAM" id="SSF56059">
    <property type="entry name" value="Glutathione synthetase ATP-binding domain-like"/>
    <property type="match status" value="1"/>
</dbReference>
<dbReference type="Proteomes" id="UP000231071">
    <property type="component" value="Unassembled WGS sequence"/>
</dbReference>
<dbReference type="PROSITE" id="PS50975">
    <property type="entry name" value="ATP_GRASP"/>
    <property type="match status" value="1"/>
</dbReference>
<dbReference type="InterPro" id="IPR003806">
    <property type="entry name" value="ATP-grasp_PylC-type"/>
</dbReference>
<protein>
    <recommendedName>
        <fullName evidence="2">ATP-grasp domain-containing protein</fullName>
    </recommendedName>
</protein>
<evidence type="ECO:0000313" key="3">
    <source>
        <dbReference type="EMBL" id="PIZ70548.1"/>
    </source>
</evidence>
<sequence>MSIIVKNLSDLKEVFRQVERPLVGVGVNAFNRLGLEDLTSGYRVVCLRYNLETPVIDKDVKVYCLERGRPIKHLKCHRNSTAVLLNKRTQKYLKKILPKPALLFYKPTYKIERACKEGGWLMLANPPKYGKKTIENKVIFRGILKQCGIDQIPGETNNVANLNFEDLDKKYGSRFVIQLPDRGGGKGTFFINSRADFENFINHHRVLEYTTSPEVVITKFIVGPSPSLTACVTREGILSTNLQYQLLDIPELWNLEKGSGLFSGHDWAQARFSDKVNQQANQIAQKIGEHFAMLGYKGIFGLDMLLDKETEKLYVVECNPRLLGSFPCLPMIQVVNGEPSILGFHALEFLKHNYRIDVNQVNEQMQRQKPGSQMICHNLLYRWAHNERELAVGVYRFFGGKFIYQRPGYHYKHLQNNDEFLIVDGVPVKNSKLTPNQRLLRILSLRGVIDLKNYKLNQWGHDVATWVYNQLAITPNKE</sequence>
<organism evidence="3 4">
    <name type="scientific">Candidatus Portnoybacteria bacterium CG_4_10_14_0_2_um_filter_39_11</name>
    <dbReference type="NCBI Taxonomy" id="1974797"/>
    <lineage>
        <taxon>Bacteria</taxon>
        <taxon>Candidatus Portnoyibacteriota</taxon>
    </lineage>
</organism>
<keyword evidence="1" id="KW-0547">Nucleotide-binding</keyword>
<keyword evidence="1" id="KW-0067">ATP-binding</keyword>
<evidence type="ECO:0000313" key="4">
    <source>
        <dbReference type="Proteomes" id="UP000231071"/>
    </source>
</evidence>
<comment type="caution">
    <text evidence="3">The sequence shown here is derived from an EMBL/GenBank/DDBJ whole genome shotgun (WGS) entry which is preliminary data.</text>
</comment>
<feature type="domain" description="ATP-grasp" evidence="2">
    <location>
        <begin position="141"/>
        <end position="348"/>
    </location>
</feature>
<dbReference type="InterPro" id="IPR011761">
    <property type="entry name" value="ATP-grasp"/>
</dbReference>
<dbReference type="GO" id="GO:0046872">
    <property type="term" value="F:metal ion binding"/>
    <property type="evidence" value="ECO:0007669"/>
    <property type="project" value="InterPro"/>
</dbReference>
<accession>A0A2M7UH32</accession>
<dbReference type="GO" id="GO:0005524">
    <property type="term" value="F:ATP binding"/>
    <property type="evidence" value="ECO:0007669"/>
    <property type="project" value="UniProtKB-UniRule"/>
</dbReference>
<evidence type="ECO:0000259" key="2">
    <source>
        <dbReference type="PROSITE" id="PS50975"/>
    </source>
</evidence>
<dbReference type="EMBL" id="PFOI01000045">
    <property type="protein sequence ID" value="PIZ70548.1"/>
    <property type="molecule type" value="Genomic_DNA"/>
</dbReference>
<dbReference type="Gene3D" id="3.30.470.20">
    <property type="entry name" value="ATP-grasp fold, B domain"/>
    <property type="match status" value="1"/>
</dbReference>
<dbReference type="AlphaFoldDB" id="A0A2M7UH32"/>